<evidence type="ECO:0000313" key="1">
    <source>
        <dbReference type="EMBL" id="GAA2016456.1"/>
    </source>
</evidence>
<comment type="caution">
    <text evidence="1">The sequence shown here is derived from an EMBL/GenBank/DDBJ whole genome shotgun (WGS) entry which is preliminary data.</text>
</comment>
<sequence length="65" mass="6754">MLARRRMILPEPVTLKRLLAPLCDLFFGIVAVVSYSLGTASDWGGAVLLALGTGEPGARVSASPA</sequence>
<protein>
    <submittedName>
        <fullName evidence="1">Uncharacterized protein</fullName>
    </submittedName>
</protein>
<proteinExistence type="predicted"/>
<reference evidence="2" key="1">
    <citation type="journal article" date="2019" name="Int. J. Syst. Evol. Microbiol.">
        <title>The Global Catalogue of Microorganisms (GCM) 10K type strain sequencing project: providing services to taxonomists for standard genome sequencing and annotation.</title>
        <authorList>
            <consortium name="The Broad Institute Genomics Platform"/>
            <consortium name="The Broad Institute Genome Sequencing Center for Infectious Disease"/>
            <person name="Wu L."/>
            <person name="Ma J."/>
        </authorList>
    </citation>
    <scope>NUCLEOTIDE SEQUENCE [LARGE SCALE GENOMIC DNA]</scope>
    <source>
        <strain evidence="2">JCM 15313</strain>
    </source>
</reference>
<gene>
    <name evidence="1" type="ORF">GCM10009799_50780</name>
</gene>
<dbReference type="Proteomes" id="UP001501585">
    <property type="component" value="Unassembled WGS sequence"/>
</dbReference>
<organism evidence="1 2">
    <name type="scientific">Nocardiopsis rhodophaea</name>
    <dbReference type="NCBI Taxonomy" id="280238"/>
    <lineage>
        <taxon>Bacteria</taxon>
        <taxon>Bacillati</taxon>
        <taxon>Actinomycetota</taxon>
        <taxon>Actinomycetes</taxon>
        <taxon>Streptosporangiales</taxon>
        <taxon>Nocardiopsidaceae</taxon>
        <taxon>Nocardiopsis</taxon>
    </lineage>
</organism>
<evidence type="ECO:0000313" key="2">
    <source>
        <dbReference type="Proteomes" id="UP001501585"/>
    </source>
</evidence>
<dbReference type="EMBL" id="BAAAPC010000033">
    <property type="protein sequence ID" value="GAA2016456.1"/>
    <property type="molecule type" value="Genomic_DNA"/>
</dbReference>
<keyword evidence="2" id="KW-1185">Reference proteome</keyword>
<name>A0ABP5F944_9ACTN</name>
<accession>A0ABP5F944</accession>